<evidence type="ECO:0000256" key="4">
    <source>
        <dbReference type="ARBA" id="ARBA00022723"/>
    </source>
</evidence>
<evidence type="ECO:0000256" key="2">
    <source>
        <dbReference type="ARBA" id="ARBA00001964"/>
    </source>
</evidence>
<dbReference type="EMBL" id="NBXB01000041">
    <property type="protein sequence ID" value="RFA12519.1"/>
    <property type="molecule type" value="Genomic_DNA"/>
</dbReference>
<feature type="domain" description="Thiamine pyrophosphate enzyme N-terminal TPP-binding" evidence="9">
    <location>
        <begin position="15"/>
        <end position="57"/>
    </location>
</feature>
<comment type="similarity">
    <text evidence="3">Belongs to the TPP enzyme family.</text>
</comment>
<sequence>MSDDSPERYRPERYTVVDYLLDRLVELGADRLFGVPGDFTLGLLDHVEAHPDIHWVSPWGWTALPVPPLDVPLLLSAIAAAAAAANAPVVPAAGT</sequence>
<evidence type="ECO:0000256" key="8">
    <source>
        <dbReference type="ARBA" id="ARBA00023239"/>
    </source>
</evidence>
<dbReference type="GO" id="GO:0000287">
    <property type="term" value="F:magnesium ion binding"/>
    <property type="evidence" value="ECO:0007669"/>
    <property type="project" value="UniProtKB-ARBA"/>
</dbReference>
<dbReference type="InterPro" id="IPR012110">
    <property type="entry name" value="PDC/IPDC-like"/>
</dbReference>
<evidence type="ECO:0000256" key="6">
    <source>
        <dbReference type="ARBA" id="ARBA00022842"/>
    </source>
</evidence>
<dbReference type="Gene3D" id="3.40.50.970">
    <property type="match status" value="1"/>
</dbReference>
<dbReference type="GO" id="GO:0030976">
    <property type="term" value="F:thiamine pyrophosphate binding"/>
    <property type="evidence" value="ECO:0007669"/>
    <property type="project" value="InterPro"/>
</dbReference>
<evidence type="ECO:0000256" key="5">
    <source>
        <dbReference type="ARBA" id="ARBA00022793"/>
    </source>
</evidence>
<accession>A0A3E0VSM8</accession>
<evidence type="ECO:0000313" key="11">
    <source>
        <dbReference type="Proteomes" id="UP000256541"/>
    </source>
</evidence>
<evidence type="ECO:0000259" key="9">
    <source>
        <dbReference type="Pfam" id="PF02776"/>
    </source>
</evidence>
<dbReference type="AlphaFoldDB" id="A0A3E0VSM8"/>
<dbReference type="Proteomes" id="UP000256541">
    <property type="component" value="Unassembled WGS sequence"/>
</dbReference>
<keyword evidence="4" id="KW-0479">Metal-binding</keyword>
<dbReference type="PANTHER" id="PTHR43452:SF30">
    <property type="entry name" value="PYRUVATE DECARBOXYLASE ISOZYME 1-RELATED"/>
    <property type="match status" value="1"/>
</dbReference>
<dbReference type="InterPro" id="IPR012001">
    <property type="entry name" value="Thiamin_PyroP_enz_TPP-bd_dom"/>
</dbReference>
<evidence type="ECO:0000256" key="7">
    <source>
        <dbReference type="ARBA" id="ARBA00023052"/>
    </source>
</evidence>
<keyword evidence="8" id="KW-0456">Lyase</keyword>
<comment type="cofactor">
    <cofactor evidence="1">
        <name>a metal cation</name>
        <dbReference type="ChEBI" id="CHEBI:25213"/>
    </cofactor>
</comment>
<gene>
    <name evidence="10" type="ORF">B7R22_15485</name>
</gene>
<dbReference type="SUPFAM" id="SSF52518">
    <property type="entry name" value="Thiamin diphosphate-binding fold (THDP-binding)"/>
    <property type="match status" value="1"/>
</dbReference>
<keyword evidence="5" id="KW-0210">Decarboxylase</keyword>
<evidence type="ECO:0000256" key="3">
    <source>
        <dbReference type="ARBA" id="ARBA00007812"/>
    </source>
</evidence>
<comment type="cofactor">
    <cofactor evidence="2">
        <name>thiamine diphosphate</name>
        <dbReference type="ChEBI" id="CHEBI:58937"/>
    </cofactor>
</comment>
<dbReference type="RefSeq" id="WP_116412613.1">
    <property type="nucleotide sequence ID" value="NZ_NBXB01000041.1"/>
</dbReference>
<keyword evidence="7" id="KW-0786">Thiamine pyrophosphate</keyword>
<comment type="caution">
    <text evidence="10">The sequence shown here is derived from an EMBL/GenBank/DDBJ whole genome shotgun (WGS) entry which is preliminary data.</text>
</comment>
<dbReference type="Pfam" id="PF02776">
    <property type="entry name" value="TPP_enzyme_N"/>
    <property type="match status" value="1"/>
</dbReference>
<keyword evidence="6" id="KW-0460">Magnesium</keyword>
<evidence type="ECO:0000256" key="1">
    <source>
        <dbReference type="ARBA" id="ARBA00001920"/>
    </source>
</evidence>
<reference evidence="10 11" key="1">
    <citation type="submission" date="2017-04" db="EMBL/GenBank/DDBJ databases">
        <title>Comparative genome analysis of Subtercola boreus.</title>
        <authorList>
            <person name="Cho Y.-J."/>
            <person name="Cho A."/>
            <person name="Kim O.-S."/>
            <person name="Lee J.-I."/>
        </authorList>
    </citation>
    <scope>NUCLEOTIDE SEQUENCE [LARGE SCALE GENOMIC DNA]</scope>
    <source>
        <strain evidence="10 11">P27479</strain>
    </source>
</reference>
<dbReference type="PANTHER" id="PTHR43452">
    <property type="entry name" value="PYRUVATE DECARBOXYLASE"/>
    <property type="match status" value="1"/>
</dbReference>
<dbReference type="GO" id="GO:0004737">
    <property type="term" value="F:pyruvate decarboxylase activity"/>
    <property type="evidence" value="ECO:0007669"/>
    <property type="project" value="TreeGrafter"/>
</dbReference>
<dbReference type="GO" id="GO:0000949">
    <property type="term" value="P:aromatic amino acid family catabolic process to alcohol via Ehrlich pathway"/>
    <property type="evidence" value="ECO:0007669"/>
    <property type="project" value="TreeGrafter"/>
</dbReference>
<dbReference type="InterPro" id="IPR029061">
    <property type="entry name" value="THDP-binding"/>
</dbReference>
<evidence type="ECO:0000313" key="10">
    <source>
        <dbReference type="EMBL" id="RFA12519.1"/>
    </source>
</evidence>
<dbReference type="OrthoDB" id="4959782at2"/>
<organism evidence="10 11">
    <name type="scientific">Subtercola boreus</name>
    <dbReference type="NCBI Taxonomy" id="120213"/>
    <lineage>
        <taxon>Bacteria</taxon>
        <taxon>Bacillati</taxon>
        <taxon>Actinomycetota</taxon>
        <taxon>Actinomycetes</taxon>
        <taxon>Micrococcales</taxon>
        <taxon>Microbacteriaceae</taxon>
        <taxon>Subtercola</taxon>
    </lineage>
</organism>
<protein>
    <recommendedName>
        <fullName evidence="9">Thiamine pyrophosphate enzyme N-terminal TPP-binding domain-containing protein</fullName>
    </recommendedName>
</protein>
<name>A0A3E0VSM8_9MICO</name>
<dbReference type="GO" id="GO:0005829">
    <property type="term" value="C:cytosol"/>
    <property type="evidence" value="ECO:0007669"/>
    <property type="project" value="TreeGrafter"/>
</dbReference>
<proteinExistence type="inferred from homology"/>